<protein>
    <submittedName>
        <fullName evidence="6">LuxR family two component transcriptional regulator</fullName>
    </submittedName>
</protein>
<comment type="caution">
    <text evidence="6">The sequence shown here is derived from an EMBL/GenBank/DDBJ whole genome shotgun (WGS) entry which is preliminary data.</text>
</comment>
<organism evidence="6 7">
    <name type="scientific">Microbacterium saperdae</name>
    <dbReference type="NCBI Taxonomy" id="69368"/>
    <lineage>
        <taxon>Bacteria</taxon>
        <taxon>Bacillati</taxon>
        <taxon>Actinomycetota</taxon>
        <taxon>Actinomycetes</taxon>
        <taxon>Micrococcales</taxon>
        <taxon>Microbacteriaceae</taxon>
        <taxon>Microbacterium</taxon>
    </lineage>
</organism>
<dbReference type="InterPro" id="IPR011006">
    <property type="entry name" value="CheY-like_superfamily"/>
</dbReference>
<dbReference type="RefSeq" id="WP_141874525.1">
    <property type="nucleotide sequence ID" value="NZ_VFOX01000002.1"/>
</dbReference>
<evidence type="ECO:0000256" key="3">
    <source>
        <dbReference type="PROSITE-ProRule" id="PRU00169"/>
    </source>
</evidence>
<keyword evidence="2" id="KW-0238">DNA-binding</keyword>
<dbReference type="Pfam" id="PF00072">
    <property type="entry name" value="Response_reg"/>
    <property type="match status" value="1"/>
</dbReference>
<evidence type="ECO:0000313" key="6">
    <source>
        <dbReference type="EMBL" id="TQL82621.1"/>
    </source>
</evidence>
<dbReference type="Gene3D" id="1.10.10.10">
    <property type="entry name" value="Winged helix-like DNA-binding domain superfamily/Winged helix DNA-binding domain"/>
    <property type="match status" value="1"/>
</dbReference>
<dbReference type="CDD" id="cd06170">
    <property type="entry name" value="LuxR_C_like"/>
    <property type="match status" value="1"/>
</dbReference>
<evidence type="ECO:0000313" key="7">
    <source>
        <dbReference type="Proteomes" id="UP000317209"/>
    </source>
</evidence>
<dbReference type="InterPro" id="IPR039420">
    <property type="entry name" value="WalR-like"/>
</dbReference>
<dbReference type="SMART" id="SM00448">
    <property type="entry name" value="REC"/>
    <property type="match status" value="1"/>
</dbReference>
<dbReference type="GO" id="GO:0000160">
    <property type="term" value="P:phosphorelay signal transduction system"/>
    <property type="evidence" value="ECO:0007669"/>
    <property type="project" value="InterPro"/>
</dbReference>
<dbReference type="InterPro" id="IPR016032">
    <property type="entry name" value="Sig_transdc_resp-reg_C-effctor"/>
</dbReference>
<dbReference type="PRINTS" id="PR00038">
    <property type="entry name" value="HTHLUXR"/>
</dbReference>
<dbReference type="InterPro" id="IPR036388">
    <property type="entry name" value="WH-like_DNA-bd_sf"/>
</dbReference>
<feature type="domain" description="Response regulatory" evidence="5">
    <location>
        <begin position="4"/>
        <end position="117"/>
    </location>
</feature>
<dbReference type="SMART" id="SM00421">
    <property type="entry name" value="HTH_LUXR"/>
    <property type="match status" value="1"/>
</dbReference>
<evidence type="ECO:0000259" key="4">
    <source>
        <dbReference type="PROSITE" id="PS50043"/>
    </source>
</evidence>
<dbReference type="Proteomes" id="UP000317209">
    <property type="component" value="Unassembled WGS sequence"/>
</dbReference>
<evidence type="ECO:0000259" key="5">
    <source>
        <dbReference type="PROSITE" id="PS50110"/>
    </source>
</evidence>
<dbReference type="GO" id="GO:0006355">
    <property type="term" value="P:regulation of DNA-templated transcription"/>
    <property type="evidence" value="ECO:0007669"/>
    <property type="project" value="InterPro"/>
</dbReference>
<dbReference type="Pfam" id="PF00196">
    <property type="entry name" value="GerE"/>
    <property type="match status" value="1"/>
</dbReference>
<dbReference type="SUPFAM" id="SSF46894">
    <property type="entry name" value="C-terminal effector domain of the bipartite response regulators"/>
    <property type="match status" value="1"/>
</dbReference>
<evidence type="ECO:0000256" key="1">
    <source>
        <dbReference type="ARBA" id="ARBA00022553"/>
    </source>
</evidence>
<keyword evidence="1 3" id="KW-0597">Phosphoprotein</keyword>
<dbReference type="AlphaFoldDB" id="A0A543BCR5"/>
<dbReference type="PROSITE" id="PS50110">
    <property type="entry name" value="RESPONSE_REGULATORY"/>
    <property type="match status" value="1"/>
</dbReference>
<dbReference type="CDD" id="cd17535">
    <property type="entry name" value="REC_NarL-like"/>
    <property type="match status" value="1"/>
</dbReference>
<evidence type="ECO:0000256" key="2">
    <source>
        <dbReference type="ARBA" id="ARBA00023125"/>
    </source>
</evidence>
<dbReference type="PANTHER" id="PTHR43214:SF43">
    <property type="entry name" value="TWO-COMPONENT RESPONSE REGULATOR"/>
    <property type="match status" value="1"/>
</dbReference>
<dbReference type="InterPro" id="IPR058245">
    <property type="entry name" value="NreC/VraR/RcsB-like_REC"/>
</dbReference>
<keyword evidence="7" id="KW-1185">Reference proteome</keyword>
<name>A0A543BCR5_9MICO</name>
<dbReference type="Gene3D" id="3.40.50.2300">
    <property type="match status" value="1"/>
</dbReference>
<gene>
    <name evidence="6" type="ORF">FB560_4117</name>
</gene>
<dbReference type="GO" id="GO:0003677">
    <property type="term" value="F:DNA binding"/>
    <property type="evidence" value="ECO:0007669"/>
    <property type="project" value="UniProtKB-KW"/>
</dbReference>
<dbReference type="PROSITE" id="PS50043">
    <property type="entry name" value="HTH_LUXR_2"/>
    <property type="match status" value="1"/>
</dbReference>
<dbReference type="PANTHER" id="PTHR43214">
    <property type="entry name" value="TWO-COMPONENT RESPONSE REGULATOR"/>
    <property type="match status" value="1"/>
</dbReference>
<dbReference type="InterPro" id="IPR001789">
    <property type="entry name" value="Sig_transdc_resp-reg_receiver"/>
</dbReference>
<feature type="domain" description="HTH luxR-type" evidence="4">
    <location>
        <begin position="135"/>
        <end position="205"/>
    </location>
</feature>
<accession>A0A543BCR5</accession>
<feature type="modified residue" description="4-aspartylphosphate" evidence="3">
    <location>
        <position position="53"/>
    </location>
</feature>
<sequence>MTIEIGIIEDHPAMLLGTVAILHKSDDIRVVAHGTTAAAVVRHGGPLHVVLLDLSLADGTGPAENIQALAPLGAPIIAYTSGERPHLIREAARAGASGMIRKSDRIDLIAEAVRRAARGEIVASADWAAALESDREFVSAQLSPREAEVLSLYASGETAKQVAQLLYLSPETIIDHVRRIRAKYAAVDRAAPTKVDLFRRAVEDGLVAPER</sequence>
<dbReference type="OrthoDB" id="3171335at2"/>
<dbReference type="PROSITE" id="PS00622">
    <property type="entry name" value="HTH_LUXR_1"/>
    <property type="match status" value="1"/>
</dbReference>
<reference evidence="6 7" key="1">
    <citation type="submission" date="2019-06" db="EMBL/GenBank/DDBJ databases">
        <title>Sequencing the genomes of 1000 actinobacteria strains.</title>
        <authorList>
            <person name="Klenk H.-P."/>
        </authorList>
    </citation>
    <scope>NUCLEOTIDE SEQUENCE [LARGE SCALE GENOMIC DNA]</scope>
    <source>
        <strain evidence="6 7">DSM 20169</strain>
    </source>
</reference>
<dbReference type="InterPro" id="IPR000792">
    <property type="entry name" value="Tscrpt_reg_LuxR_C"/>
</dbReference>
<dbReference type="SUPFAM" id="SSF52172">
    <property type="entry name" value="CheY-like"/>
    <property type="match status" value="1"/>
</dbReference>
<proteinExistence type="predicted"/>
<dbReference type="EMBL" id="VFOX01000002">
    <property type="protein sequence ID" value="TQL82621.1"/>
    <property type="molecule type" value="Genomic_DNA"/>
</dbReference>